<name>A0A0D2IPM2_CLAB1</name>
<dbReference type="Proteomes" id="UP000053789">
    <property type="component" value="Unassembled WGS sequence"/>
</dbReference>
<sequence>MCVSSRPLEIFKIRLAQNSNLRLELLNHNDIEKYITAEFQADDKFKALRENSHALCLKLVTEPLDKAECVFLWVVLVVRPLLHGLEHKDTIADLLDRLSQFPSGLEAYFRQMLSGIDEVYRSRALKLLNSALNSADGLSLMTCSFLDEVNPNFALNVPMKAVSAHRIEERLTETASRISLRCLGLLENQNTSRR</sequence>
<organism evidence="2 3">
    <name type="scientific">Cladophialophora bantiana (strain ATCC 10958 / CBS 173.52 / CDC B-1940 / NIH 8579)</name>
    <name type="common">Xylohypha bantiana</name>
    <dbReference type="NCBI Taxonomy" id="1442370"/>
    <lineage>
        <taxon>Eukaryota</taxon>
        <taxon>Fungi</taxon>
        <taxon>Dikarya</taxon>
        <taxon>Ascomycota</taxon>
        <taxon>Pezizomycotina</taxon>
        <taxon>Eurotiomycetes</taxon>
        <taxon>Chaetothyriomycetidae</taxon>
        <taxon>Chaetothyriales</taxon>
        <taxon>Herpotrichiellaceae</taxon>
        <taxon>Cladophialophora</taxon>
    </lineage>
</organism>
<keyword evidence="3" id="KW-1185">Reference proteome</keyword>
<dbReference type="RefSeq" id="XP_016625423.1">
    <property type="nucleotide sequence ID" value="XM_016758174.1"/>
</dbReference>
<gene>
    <name evidence="2" type="ORF">Z519_00417</name>
</gene>
<protein>
    <recommendedName>
        <fullName evidence="1">DUF7791 domain-containing protein</fullName>
    </recommendedName>
</protein>
<evidence type="ECO:0000313" key="2">
    <source>
        <dbReference type="EMBL" id="KIW98754.1"/>
    </source>
</evidence>
<dbReference type="EMBL" id="KN846980">
    <property type="protein sequence ID" value="KIW98754.1"/>
    <property type="molecule type" value="Genomic_DNA"/>
</dbReference>
<dbReference type="PANTHER" id="PTHR10039:SF5">
    <property type="entry name" value="NACHT DOMAIN-CONTAINING PROTEIN"/>
    <property type="match status" value="1"/>
</dbReference>
<accession>A0A0D2IPM2</accession>
<evidence type="ECO:0000259" key="1">
    <source>
        <dbReference type="Pfam" id="PF25053"/>
    </source>
</evidence>
<dbReference type="PANTHER" id="PTHR10039">
    <property type="entry name" value="AMELOGENIN"/>
    <property type="match status" value="1"/>
</dbReference>
<dbReference type="OrthoDB" id="443402at2759"/>
<dbReference type="VEuPathDB" id="FungiDB:Z519_00417"/>
<evidence type="ECO:0000313" key="3">
    <source>
        <dbReference type="Proteomes" id="UP000053789"/>
    </source>
</evidence>
<reference evidence="2" key="1">
    <citation type="submission" date="2015-01" db="EMBL/GenBank/DDBJ databases">
        <title>The Genome Sequence of Cladophialophora bantiana CBS 173.52.</title>
        <authorList>
            <consortium name="The Broad Institute Genomics Platform"/>
            <person name="Cuomo C."/>
            <person name="de Hoog S."/>
            <person name="Gorbushina A."/>
            <person name="Stielow B."/>
            <person name="Teixiera M."/>
            <person name="Abouelleil A."/>
            <person name="Chapman S.B."/>
            <person name="Priest M."/>
            <person name="Young S.K."/>
            <person name="Wortman J."/>
            <person name="Nusbaum C."/>
            <person name="Birren B."/>
        </authorList>
    </citation>
    <scope>NUCLEOTIDE SEQUENCE [LARGE SCALE GENOMIC DNA]</scope>
    <source>
        <strain evidence="2">CBS 173.52</strain>
    </source>
</reference>
<dbReference type="HOGENOM" id="CLU_1402278_0_0_1"/>
<proteinExistence type="predicted"/>
<dbReference type="Pfam" id="PF25053">
    <property type="entry name" value="DUF7791"/>
    <property type="match status" value="1"/>
</dbReference>
<feature type="domain" description="DUF7791" evidence="1">
    <location>
        <begin position="116"/>
        <end position="191"/>
    </location>
</feature>
<dbReference type="GeneID" id="27693345"/>
<dbReference type="AlphaFoldDB" id="A0A0D2IPM2"/>
<dbReference type="InterPro" id="IPR056693">
    <property type="entry name" value="DUF7791"/>
</dbReference>